<proteinExistence type="predicted"/>
<reference evidence="2" key="1">
    <citation type="submission" date="2020-05" db="EMBL/GenBank/DDBJ databases">
        <authorList>
            <person name="Chiriac C."/>
            <person name="Salcher M."/>
            <person name="Ghai R."/>
            <person name="Kavagutti S V."/>
        </authorList>
    </citation>
    <scope>NUCLEOTIDE SEQUENCE</scope>
</reference>
<evidence type="ECO:0000313" key="2">
    <source>
        <dbReference type="EMBL" id="CAB5025453.1"/>
    </source>
</evidence>
<dbReference type="EMBL" id="CAFBOZ010000359">
    <property type="protein sequence ID" value="CAB5025453.1"/>
    <property type="molecule type" value="Genomic_DNA"/>
</dbReference>
<dbReference type="InterPro" id="IPR011008">
    <property type="entry name" value="Dimeric_a/b-barrel"/>
</dbReference>
<accession>A0A6J7R9M8</accession>
<protein>
    <submittedName>
        <fullName evidence="2">Unannotated protein</fullName>
    </submittedName>
</protein>
<sequence length="102" mass="11491">MTVLHIAIFRWNEGVTEQQVESFTDALIALRAQMPMLLSFRFGPDLGLREGNFAYGVVAELEAPELVSVYLDHPLHQVFVKDYVMGMVAERRAVQVNNVAGR</sequence>
<dbReference type="Pfam" id="PF07876">
    <property type="entry name" value="Dabb"/>
    <property type="match status" value="1"/>
</dbReference>
<dbReference type="PROSITE" id="PS51502">
    <property type="entry name" value="S_R_A_B_BARREL"/>
    <property type="match status" value="1"/>
</dbReference>
<gene>
    <name evidence="2" type="ORF">UFOPK3992_01962</name>
</gene>
<dbReference type="Gene3D" id="3.30.70.100">
    <property type="match status" value="1"/>
</dbReference>
<dbReference type="AlphaFoldDB" id="A0A6J7R9M8"/>
<name>A0A6J7R9M8_9ZZZZ</name>
<organism evidence="2">
    <name type="scientific">freshwater metagenome</name>
    <dbReference type="NCBI Taxonomy" id="449393"/>
    <lineage>
        <taxon>unclassified sequences</taxon>
        <taxon>metagenomes</taxon>
        <taxon>ecological metagenomes</taxon>
    </lineage>
</organism>
<dbReference type="InterPro" id="IPR013097">
    <property type="entry name" value="Dabb"/>
</dbReference>
<evidence type="ECO:0000259" key="1">
    <source>
        <dbReference type="PROSITE" id="PS51502"/>
    </source>
</evidence>
<dbReference type="SUPFAM" id="SSF54909">
    <property type="entry name" value="Dimeric alpha+beta barrel"/>
    <property type="match status" value="1"/>
</dbReference>
<dbReference type="SMART" id="SM00886">
    <property type="entry name" value="Dabb"/>
    <property type="match status" value="1"/>
</dbReference>
<feature type="domain" description="Stress-response A/B barrel" evidence="1">
    <location>
        <begin position="3"/>
        <end position="96"/>
    </location>
</feature>